<comment type="similarity">
    <text evidence="3">Belongs to the GST superfamily. Sigma family.</text>
</comment>
<evidence type="ECO:0000259" key="7">
    <source>
        <dbReference type="PROSITE" id="PS50405"/>
    </source>
</evidence>
<name>A0AAF3FB42_9BILA</name>
<dbReference type="InterPro" id="IPR010987">
    <property type="entry name" value="Glutathione-S-Trfase_C-like"/>
</dbReference>
<evidence type="ECO:0000313" key="9">
    <source>
        <dbReference type="WBParaSite" id="MBELARI_LOCUS4075"/>
    </source>
</evidence>
<keyword evidence="8" id="KW-1185">Reference proteome</keyword>
<dbReference type="InterPro" id="IPR040079">
    <property type="entry name" value="Glutathione_S-Trfase"/>
</dbReference>
<dbReference type="InterPro" id="IPR004046">
    <property type="entry name" value="GST_C"/>
</dbReference>
<dbReference type="EC" id="2.5.1.18" evidence="1"/>
<dbReference type="GO" id="GO:0006749">
    <property type="term" value="P:glutathione metabolic process"/>
    <property type="evidence" value="ECO:0007669"/>
    <property type="project" value="TreeGrafter"/>
</dbReference>
<dbReference type="SFLD" id="SFLDG00363">
    <property type="entry name" value="AMPS_(cytGST):_Alpha-__Mu-__Pi"/>
    <property type="match status" value="1"/>
</dbReference>
<dbReference type="PANTHER" id="PTHR11571">
    <property type="entry name" value="GLUTATHIONE S-TRANSFERASE"/>
    <property type="match status" value="1"/>
</dbReference>
<dbReference type="FunFam" id="1.20.1050.10:FF:000031">
    <property type="entry name" value="Glutathione S-Transferase"/>
    <property type="match status" value="1"/>
</dbReference>
<dbReference type="InterPro" id="IPR036249">
    <property type="entry name" value="Thioredoxin-like_sf"/>
</dbReference>
<dbReference type="Gene3D" id="1.20.1050.10">
    <property type="match status" value="1"/>
</dbReference>
<dbReference type="Gene3D" id="3.40.30.10">
    <property type="entry name" value="Glutaredoxin"/>
    <property type="match status" value="1"/>
</dbReference>
<dbReference type="PROSITE" id="PS50404">
    <property type="entry name" value="GST_NTER"/>
    <property type="match status" value="1"/>
</dbReference>
<comment type="catalytic activity">
    <reaction evidence="4">
        <text>RX + glutathione = an S-substituted glutathione + a halide anion + H(+)</text>
        <dbReference type="Rhea" id="RHEA:16437"/>
        <dbReference type="ChEBI" id="CHEBI:15378"/>
        <dbReference type="ChEBI" id="CHEBI:16042"/>
        <dbReference type="ChEBI" id="CHEBI:17792"/>
        <dbReference type="ChEBI" id="CHEBI:57925"/>
        <dbReference type="ChEBI" id="CHEBI:90779"/>
        <dbReference type="EC" id="2.5.1.18"/>
    </reaction>
</comment>
<dbReference type="PROSITE" id="PS50405">
    <property type="entry name" value="GST_CTER"/>
    <property type="match status" value="1"/>
</dbReference>
<dbReference type="Proteomes" id="UP000887575">
    <property type="component" value="Unassembled WGS sequence"/>
</dbReference>
<evidence type="ECO:0000256" key="5">
    <source>
        <dbReference type="ARBA" id="ARBA00078118"/>
    </source>
</evidence>
<evidence type="ECO:0000256" key="3">
    <source>
        <dbReference type="ARBA" id="ARBA00038317"/>
    </source>
</evidence>
<dbReference type="SUPFAM" id="SSF47616">
    <property type="entry name" value="GST C-terminal domain-like"/>
    <property type="match status" value="1"/>
</dbReference>
<sequence>MVYKLFYFDGRGVGEPARQLFALAGKEFEDVRYTDDTWPAHKAEMPFGQMPVLEVNGLKIAQSGAIFRYLAREFGFAGKTAVEQALVDSFYDLYRDYKKDVNNWIYLARGWEQGNAEEAYEKDFVPARDKFFGALEKQLKQNNTGFLVGKSVTYADIQIADHISHLLDFSAKDLDPYPEVRKLRETVEKIPQIAKWIKERPKSDF</sequence>
<reference evidence="9" key="1">
    <citation type="submission" date="2024-02" db="UniProtKB">
        <authorList>
            <consortium name="WormBaseParasite"/>
        </authorList>
    </citation>
    <scope>IDENTIFICATION</scope>
</reference>
<evidence type="ECO:0000256" key="1">
    <source>
        <dbReference type="ARBA" id="ARBA00012452"/>
    </source>
</evidence>
<dbReference type="WBParaSite" id="MBELARI_LOCUS4075">
    <property type="protein sequence ID" value="MBELARI_LOCUS4075"/>
    <property type="gene ID" value="MBELARI_LOCUS4075"/>
</dbReference>
<dbReference type="InterPro" id="IPR050213">
    <property type="entry name" value="GST_superfamily"/>
</dbReference>
<dbReference type="GO" id="GO:0004364">
    <property type="term" value="F:glutathione transferase activity"/>
    <property type="evidence" value="ECO:0007669"/>
    <property type="project" value="UniProtKB-EC"/>
</dbReference>
<evidence type="ECO:0000259" key="6">
    <source>
        <dbReference type="PROSITE" id="PS50404"/>
    </source>
</evidence>
<dbReference type="Pfam" id="PF14497">
    <property type="entry name" value="GST_C_3"/>
    <property type="match status" value="1"/>
</dbReference>
<evidence type="ECO:0000256" key="4">
    <source>
        <dbReference type="ARBA" id="ARBA00047960"/>
    </source>
</evidence>
<dbReference type="InterPro" id="IPR004045">
    <property type="entry name" value="Glutathione_S-Trfase_N"/>
</dbReference>
<protein>
    <recommendedName>
        <fullName evidence="1">glutathione transferase</fullName>
        <ecNumber evidence="1">2.5.1.18</ecNumber>
    </recommendedName>
    <alternativeName>
        <fullName evidence="5">GST class-sigma</fullName>
    </alternativeName>
</protein>
<evidence type="ECO:0000313" key="8">
    <source>
        <dbReference type="Proteomes" id="UP000887575"/>
    </source>
</evidence>
<feature type="domain" description="GST C-terminal" evidence="7">
    <location>
        <begin position="80"/>
        <end position="205"/>
    </location>
</feature>
<dbReference type="AlphaFoldDB" id="A0AAF3FB42"/>
<dbReference type="InterPro" id="IPR036282">
    <property type="entry name" value="Glutathione-S-Trfase_C_sf"/>
</dbReference>
<keyword evidence="2" id="KW-0808">Transferase</keyword>
<evidence type="ECO:0000256" key="2">
    <source>
        <dbReference type="ARBA" id="ARBA00022679"/>
    </source>
</evidence>
<dbReference type="SFLD" id="SFLDS00019">
    <property type="entry name" value="Glutathione_Transferase_(cytos"/>
    <property type="match status" value="1"/>
</dbReference>
<organism evidence="8 9">
    <name type="scientific">Mesorhabditis belari</name>
    <dbReference type="NCBI Taxonomy" id="2138241"/>
    <lineage>
        <taxon>Eukaryota</taxon>
        <taxon>Metazoa</taxon>
        <taxon>Ecdysozoa</taxon>
        <taxon>Nematoda</taxon>
        <taxon>Chromadorea</taxon>
        <taxon>Rhabditida</taxon>
        <taxon>Rhabditina</taxon>
        <taxon>Rhabditomorpha</taxon>
        <taxon>Rhabditoidea</taxon>
        <taxon>Rhabditidae</taxon>
        <taxon>Mesorhabditinae</taxon>
        <taxon>Mesorhabditis</taxon>
    </lineage>
</organism>
<dbReference type="PANTHER" id="PTHR11571:SF256">
    <property type="entry name" value="GST C-TERMINAL DOMAIN-CONTAINING PROTEIN-RELATED"/>
    <property type="match status" value="1"/>
</dbReference>
<proteinExistence type="inferred from homology"/>
<dbReference type="SFLD" id="SFLDG01205">
    <property type="entry name" value="AMPS.1"/>
    <property type="match status" value="1"/>
</dbReference>
<accession>A0AAF3FB42</accession>
<dbReference type="GO" id="GO:0005737">
    <property type="term" value="C:cytoplasm"/>
    <property type="evidence" value="ECO:0007669"/>
    <property type="project" value="UniProtKB-ARBA"/>
</dbReference>
<dbReference type="Pfam" id="PF02798">
    <property type="entry name" value="GST_N"/>
    <property type="match status" value="1"/>
</dbReference>
<dbReference type="CDD" id="cd03192">
    <property type="entry name" value="GST_C_Sigma_like"/>
    <property type="match status" value="1"/>
</dbReference>
<feature type="domain" description="GST N-terminal" evidence="6">
    <location>
        <begin position="1"/>
        <end position="78"/>
    </location>
</feature>
<dbReference type="CDD" id="cd03039">
    <property type="entry name" value="GST_N_Sigma_like"/>
    <property type="match status" value="1"/>
</dbReference>
<dbReference type="FunFam" id="3.40.30.10:FF:000258">
    <property type="entry name" value="Glutathione S-transferase"/>
    <property type="match status" value="1"/>
</dbReference>
<dbReference type="SUPFAM" id="SSF52833">
    <property type="entry name" value="Thioredoxin-like"/>
    <property type="match status" value="1"/>
</dbReference>